<dbReference type="Pfam" id="PF00392">
    <property type="entry name" value="GntR"/>
    <property type="match status" value="1"/>
</dbReference>
<dbReference type="SUPFAM" id="SSF48008">
    <property type="entry name" value="GntR ligand-binding domain-like"/>
    <property type="match status" value="1"/>
</dbReference>
<evidence type="ECO:0000256" key="3">
    <source>
        <dbReference type="ARBA" id="ARBA00023163"/>
    </source>
</evidence>
<dbReference type="PANTHER" id="PTHR43537:SF24">
    <property type="entry name" value="GLUCONATE OPERON TRANSCRIPTIONAL REPRESSOR"/>
    <property type="match status" value="1"/>
</dbReference>
<dbReference type="SUPFAM" id="SSF46785">
    <property type="entry name" value="Winged helix' DNA-binding domain"/>
    <property type="match status" value="1"/>
</dbReference>
<evidence type="ECO:0000256" key="1">
    <source>
        <dbReference type="ARBA" id="ARBA00023015"/>
    </source>
</evidence>
<dbReference type="Gene3D" id="1.20.120.530">
    <property type="entry name" value="GntR ligand-binding domain-like"/>
    <property type="match status" value="1"/>
</dbReference>
<evidence type="ECO:0000313" key="5">
    <source>
        <dbReference type="EMBL" id="MFC5771206.1"/>
    </source>
</evidence>
<dbReference type="InterPro" id="IPR000524">
    <property type="entry name" value="Tscrpt_reg_HTH_GntR"/>
</dbReference>
<keyword evidence="2" id="KW-0238">DNA-binding</keyword>
<comment type="caution">
    <text evidence="5">The sequence shown here is derived from an EMBL/GenBank/DDBJ whole genome shotgun (WGS) entry which is preliminary data.</text>
</comment>
<dbReference type="PANTHER" id="PTHR43537">
    <property type="entry name" value="TRANSCRIPTIONAL REGULATOR, GNTR FAMILY"/>
    <property type="match status" value="1"/>
</dbReference>
<keyword evidence="3" id="KW-0804">Transcription</keyword>
<dbReference type="RefSeq" id="WP_232516440.1">
    <property type="nucleotide sequence ID" value="NZ_JBHSOG010000092.1"/>
</dbReference>
<evidence type="ECO:0000259" key="4">
    <source>
        <dbReference type="PROSITE" id="PS50949"/>
    </source>
</evidence>
<sequence>MLISALAISARGADDMETPHKKALIYQEILQRLLAGRYRFGERIPVKEIGEETGVSRQPVMTALYSLQERGFVRITAQVGCEVISPAPDEVEDFYRMFAAVEGVIAGLAAGRATADELARLRDINAQLDHLAPHAASAADYRRINVDFHRQLHLMAHSPLISARQLANFEMSDFFIVQSCGFDAHLDRVAGEHQDVIDAIASGDARRADAAAQAHILSVSATVVGYLRRLAG</sequence>
<dbReference type="InterPro" id="IPR036388">
    <property type="entry name" value="WH-like_DNA-bd_sf"/>
</dbReference>
<gene>
    <name evidence="5" type="ORF">ACFPTN_17640</name>
</gene>
<accession>A0ABW1AW40</accession>
<organism evidence="5 6">
    <name type="scientific">Thauera sinica</name>
    <dbReference type="NCBI Taxonomy" id="2665146"/>
    <lineage>
        <taxon>Bacteria</taxon>
        <taxon>Pseudomonadati</taxon>
        <taxon>Pseudomonadota</taxon>
        <taxon>Betaproteobacteria</taxon>
        <taxon>Rhodocyclales</taxon>
        <taxon>Zoogloeaceae</taxon>
        <taxon>Thauera</taxon>
    </lineage>
</organism>
<dbReference type="SMART" id="SM00895">
    <property type="entry name" value="FCD"/>
    <property type="match status" value="1"/>
</dbReference>
<feature type="domain" description="HTH gntR-type" evidence="4">
    <location>
        <begin position="19"/>
        <end position="86"/>
    </location>
</feature>
<evidence type="ECO:0000256" key="2">
    <source>
        <dbReference type="ARBA" id="ARBA00023125"/>
    </source>
</evidence>
<dbReference type="Gene3D" id="1.10.10.10">
    <property type="entry name" value="Winged helix-like DNA-binding domain superfamily/Winged helix DNA-binding domain"/>
    <property type="match status" value="1"/>
</dbReference>
<dbReference type="Proteomes" id="UP001595974">
    <property type="component" value="Unassembled WGS sequence"/>
</dbReference>
<dbReference type="InterPro" id="IPR036390">
    <property type="entry name" value="WH_DNA-bd_sf"/>
</dbReference>
<reference evidence="6" key="1">
    <citation type="journal article" date="2019" name="Int. J. Syst. Evol. Microbiol.">
        <title>The Global Catalogue of Microorganisms (GCM) 10K type strain sequencing project: providing services to taxonomists for standard genome sequencing and annotation.</title>
        <authorList>
            <consortium name="The Broad Institute Genomics Platform"/>
            <consortium name="The Broad Institute Genome Sequencing Center for Infectious Disease"/>
            <person name="Wu L."/>
            <person name="Ma J."/>
        </authorList>
    </citation>
    <scope>NUCLEOTIDE SEQUENCE [LARGE SCALE GENOMIC DNA]</scope>
    <source>
        <strain evidence="6">SHR3</strain>
    </source>
</reference>
<dbReference type="SMART" id="SM00345">
    <property type="entry name" value="HTH_GNTR"/>
    <property type="match status" value="1"/>
</dbReference>
<dbReference type="InterPro" id="IPR008920">
    <property type="entry name" value="TF_FadR/GntR_C"/>
</dbReference>
<name>A0ABW1AW40_9RHOO</name>
<evidence type="ECO:0000313" key="6">
    <source>
        <dbReference type="Proteomes" id="UP001595974"/>
    </source>
</evidence>
<dbReference type="Pfam" id="PF07729">
    <property type="entry name" value="FCD"/>
    <property type="match status" value="1"/>
</dbReference>
<keyword evidence="1" id="KW-0805">Transcription regulation</keyword>
<proteinExistence type="predicted"/>
<dbReference type="InterPro" id="IPR011711">
    <property type="entry name" value="GntR_C"/>
</dbReference>
<dbReference type="PROSITE" id="PS50949">
    <property type="entry name" value="HTH_GNTR"/>
    <property type="match status" value="1"/>
</dbReference>
<keyword evidence="6" id="KW-1185">Reference proteome</keyword>
<dbReference type="EMBL" id="JBHSOG010000092">
    <property type="protein sequence ID" value="MFC5771206.1"/>
    <property type="molecule type" value="Genomic_DNA"/>
</dbReference>
<protein>
    <submittedName>
        <fullName evidence="5">GntR family transcriptional regulator</fullName>
    </submittedName>
</protein>